<accession>A0ABP2F1G1</accession>
<feature type="compositionally biased region" description="Low complexity" evidence="1">
    <location>
        <begin position="84"/>
        <end position="99"/>
    </location>
</feature>
<feature type="region of interest" description="Disordered" evidence="1">
    <location>
        <begin position="51"/>
        <end position="177"/>
    </location>
</feature>
<name>A0ABP2F1G1_AJEDR</name>
<evidence type="ECO:0000313" key="3">
    <source>
        <dbReference type="EMBL" id="EEQ90531.1"/>
    </source>
</evidence>
<reference evidence="4" key="1">
    <citation type="journal article" date="2015" name="PLoS Genet.">
        <title>The dynamic genome and transcriptome of the human fungal pathogen Blastomyces and close relative Emmonsia.</title>
        <authorList>
            <person name="Munoz J.F."/>
            <person name="Gauthier G.M."/>
            <person name="Desjardins C.A."/>
            <person name="Gallo J.E."/>
            <person name="Holder J."/>
            <person name="Sullivan T.D."/>
            <person name="Marty A.J."/>
            <person name="Carmen J.C."/>
            <person name="Chen Z."/>
            <person name="Ding L."/>
            <person name="Gujja S."/>
            <person name="Magrini V."/>
            <person name="Misas E."/>
            <person name="Mitreva M."/>
            <person name="Priest M."/>
            <person name="Saif S."/>
            <person name="Whiston E.A."/>
            <person name="Young S."/>
            <person name="Zeng Q."/>
            <person name="Goldman W.E."/>
            <person name="Mardis E.R."/>
            <person name="Taylor J.W."/>
            <person name="McEwen J.G."/>
            <person name="Clay O.K."/>
            <person name="Klein B.S."/>
            <person name="Cuomo C.A."/>
        </authorList>
    </citation>
    <scope>NUCLEOTIDE SEQUENCE [LARGE SCALE GENOMIC DNA]</scope>
    <source>
        <strain evidence="4">ER-3 / ATCC MYA-2586</strain>
    </source>
</reference>
<dbReference type="EMBL" id="EQ999977">
    <property type="protein sequence ID" value="EEQ90531.1"/>
    <property type="molecule type" value="Genomic_DNA"/>
</dbReference>
<keyword evidence="4" id="KW-1185">Reference proteome</keyword>
<organism evidence="3 4">
    <name type="scientific">Ajellomyces dermatitidis (strain ER-3 / ATCC MYA-2586)</name>
    <name type="common">Blastomyces dermatitidis</name>
    <dbReference type="NCBI Taxonomy" id="559297"/>
    <lineage>
        <taxon>Eukaryota</taxon>
        <taxon>Fungi</taxon>
        <taxon>Dikarya</taxon>
        <taxon>Ascomycota</taxon>
        <taxon>Pezizomycotina</taxon>
        <taxon>Eurotiomycetes</taxon>
        <taxon>Eurotiomycetidae</taxon>
        <taxon>Onygenales</taxon>
        <taxon>Ajellomycetaceae</taxon>
        <taxon>Blastomyces</taxon>
    </lineage>
</organism>
<dbReference type="Proteomes" id="UP000002039">
    <property type="component" value="Unassembled WGS sequence"/>
</dbReference>
<evidence type="ECO:0000256" key="1">
    <source>
        <dbReference type="SAM" id="MobiDB-lite"/>
    </source>
</evidence>
<gene>
    <name evidence="3" type="ORF">BDCG_05651</name>
</gene>
<evidence type="ECO:0000313" key="4">
    <source>
        <dbReference type="Proteomes" id="UP000002039"/>
    </source>
</evidence>
<feature type="domain" description="Myb-like DNA-binding" evidence="2">
    <location>
        <begin position="5"/>
        <end position="53"/>
    </location>
</feature>
<dbReference type="RefSeq" id="XP_045277244.1">
    <property type="nucleotide sequence ID" value="XM_045421338.1"/>
</dbReference>
<protein>
    <recommendedName>
        <fullName evidence="2">Myb-like DNA-binding domain-containing protein</fullName>
    </recommendedName>
</protein>
<dbReference type="GeneID" id="69027633"/>
<sequence>MPAGSDEQLNFLLKCVKYSSNGKVDFDQVARECNIVSKGAAAKRYERLMKANGINPNGGPAAGPDTPSPQEPNFNRTTPKKSTPKTPTKGNSTTGTKTPSTRKRKTMGQANGTPKKTKSEKLVGSADYTHESTDSNAHVKKGDSGDKTFEETEKAMVTSGNDPLLSEGSGGVGGNLDREDRELYSQFCAINTACKQRVSGGLGENGNPEDESREYDINGAEKEVLGILDGPTRNRVGVNECAAIGG</sequence>
<dbReference type="InterPro" id="IPR054505">
    <property type="entry name" value="Myb_DNA-bind_8"/>
</dbReference>
<evidence type="ECO:0000259" key="2">
    <source>
        <dbReference type="Pfam" id="PF22980"/>
    </source>
</evidence>
<dbReference type="Pfam" id="PF22980">
    <property type="entry name" value="Myb_DNA-bind_8"/>
    <property type="match status" value="1"/>
</dbReference>
<proteinExistence type="predicted"/>
<feature type="compositionally biased region" description="Basic and acidic residues" evidence="1">
    <location>
        <begin position="140"/>
        <end position="154"/>
    </location>
</feature>
<feature type="compositionally biased region" description="Low complexity" evidence="1">
    <location>
        <begin position="51"/>
        <end position="64"/>
    </location>
</feature>